<evidence type="ECO:0000256" key="11">
    <source>
        <dbReference type="ARBA" id="ARBA00054179"/>
    </source>
</evidence>
<dbReference type="PRINTS" id="PR00705">
    <property type="entry name" value="PAPAIN"/>
</dbReference>
<reference evidence="16" key="1">
    <citation type="submission" date="2025-05" db="UniProtKB">
        <authorList>
            <consortium name="Ensembl"/>
        </authorList>
    </citation>
    <scope>IDENTIFICATION</scope>
</reference>
<dbReference type="GO" id="GO:0005783">
    <property type="term" value="C:endoplasmic reticulum"/>
    <property type="evidence" value="ECO:0007669"/>
    <property type="project" value="UniProtKB-SubCell"/>
</dbReference>
<dbReference type="Ensembl" id="ENSSSCT00015082679.1">
    <property type="protein sequence ID" value="ENSSSCP00015033456.1"/>
    <property type="gene ID" value="ENSSSCG00015061873.1"/>
</dbReference>
<keyword evidence="9" id="KW-1015">Disulfide bond</keyword>
<dbReference type="InterPro" id="IPR038765">
    <property type="entry name" value="Papain-like_cys_pep_sf"/>
</dbReference>
<feature type="domain" description="Cathepsin propeptide inhibitor" evidence="15">
    <location>
        <begin position="68"/>
        <end position="125"/>
    </location>
</feature>
<feature type="transmembrane region" description="Helical" evidence="13">
    <location>
        <begin position="22"/>
        <end position="43"/>
    </location>
</feature>
<dbReference type="PROSITE" id="PS00640">
    <property type="entry name" value="THIOL_PROTEASE_ASN"/>
    <property type="match status" value="1"/>
</dbReference>
<dbReference type="InterPro" id="IPR013128">
    <property type="entry name" value="Peptidase_C1A"/>
</dbReference>
<evidence type="ECO:0000256" key="13">
    <source>
        <dbReference type="SAM" id="Phobius"/>
    </source>
</evidence>
<organism evidence="16 17">
    <name type="scientific">Sus scrofa</name>
    <name type="common">Pig</name>
    <dbReference type="NCBI Taxonomy" id="9823"/>
    <lineage>
        <taxon>Eukaryota</taxon>
        <taxon>Metazoa</taxon>
        <taxon>Chordata</taxon>
        <taxon>Craniata</taxon>
        <taxon>Vertebrata</taxon>
        <taxon>Euteleostomi</taxon>
        <taxon>Mammalia</taxon>
        <taxon>Eutheria</taxon>
        <taxon>Laurasiatheria</taxon>
        <taxon>Artiodactyla</taxon>
        <taxon>Suina</taxon>
        <taxon>Suidae</taxon>
        <taxon>Sus</taxon>
    </lineage>
</organism>
<dbReference type="Proteomes" id="UP000694722">
    <property type="component" value="Unplaced"/>
</dbReference>
<evidence type="ECO:0000259" key="15">
    <source>
        <dbReference type="SMART" id="SM00848"/>
    </source>
</evidence>
<dbReference type="Ensembl" id="ENSSSCT00040092682.1">
    <property type="protein sequence ID" value="ENSSSCP00040040923.1"/>
    <property type="gene ID" value="ENSSSCG00040067774.1"/>
</dbReference>
<dbReference type="Pfam" id="PF00112">
    <property type="entry name" value="Peptidase_C1"/>
    <property type="match status" value="1"/>
</dbReference>
<evidence type="ECO:0000313" key="16">
    <source>
        <dbReference type="Ensembl" id="ENSSSCP00025048349.1"/>
    </source>
</evidence>
<keyword evidence="7" id="KW-0256">Endoplasmic reticulum</keyword>
<dbReference type="CDD" id="cd02248">
    <property type="entry name" value="Peptidase_C1A"/>
    <property type="match status" value="1"/>
</dbReference>
<dbReference type="FunFam" id="3.90.70.10:FF:000100">
    <property type="entry name" value="Cathepsin W"/>
    <property type="match status" value="1"/>
</dbReference>
<dbReference type="InterPro" id="IPR025660">
    <property type="entry name" value="Pept_his_AS"/>
</dbReference>
<dbReference type="SMART" id="SM00645">
    <property type="entry name" value="Pept_C1"/>
    <property type="match status" value="1"/>
</dbReference>
<keyword evidence="13" id="KW-0812">Transmembrane</keyword>
<dbReference type="InterPro" id="IPR025661">
    <property type="entry name" value="Pept_asp_AS"/>
</dbReference>
<keyword evidence="4" id="KW-0732">Signal</keyword>
<dbReference type="PROSITE" id="PS00639">
    <property type="entry name" value="THIOL_PROTEASE_HIS"/>
    <property type="match status" value="1"/>
</dbReference>
<evidence type="ECO:0000256" key="6">
    <source>
        <dbReference type="ARBA" id="ARBA00022807"/>
    </source>
</evidence>
<dbReference type="Proteomes" id="UP000694727">
    <property type="component" value="Unplaced"/>
</dbReference>
<dbReference type="Proteomes" id="UP000694726">
    <property type="component" value="Unplaced"/>
</dbReference>
<dbReference type="InterPro" id="IPR039417">
    <property type="entry name" value="Peptidase_C1A_papain-like"/>
</dbReference>
<dbReference type="Gene3D" id="3.90.70.10">
    <property type="entry name" value="Cysteine proteinases"/>
    <property type="match status" value="1"/>
</dbReference>
<name>A0A8D0TKN5_PIG</name>
<dbReference type="InterPro" id="IPR013201">
    <property type="entry name" value="Prot_inhib_I29"/>
</dbReference>
<dbReference type="Ensembl" id="ENSSSCT00025107272.1">
    <property type="protein sequence ID" value="ENSSSCP00025048349.1"/>
    <property type="gene ID" value="ENSSSCG00025077222.1"/>
</dbReference>
<evidence type="ECO:0000256" key="1">
    <source>
        <dbReference type="ARBA" id="ARBA00004240"/>
    </source>
</evidence>
<dbReference type="PANTHER" id="PTHR12411">
    <property type="entry name" value="CYSTEINE PROTEASE FAMILY C1-RELATED"/>
    <property type="match status" value="1"/>
</dbReference>
<comment type="subcellular location">
    <subcellularLocation>
        <location evidence="1">Endoplasmic reticulum</location>
    </subcellularLocation>
</comment>
<evidence type="ECO:0000256" key="5">
    <source>
        <dbReference type="ARBA" id="ARBA00022801"/>
    </source>
</evidence>
<keyword evidence="5" id="KW-0378">Hydrolase</keyword>
<keyword evidence="10" id="KW-0325">Glycoprotein</keyword>
<evidence type="ECO:0000256" key="9">
    <source>
        <dbReference type="ARBA" id="ARBA00023157"/>
    </source>
</evidence>
<dbReference type="SUPFAM" id="SSF54001">
    <property type="entry name" value="Cysteine proteinases"/>
    <property type="match status" value="1"/>
</dbReference>
<dbReference type="InterPro" id="IPR000668">
    <property type="entry name" value="Peptidase_C1A_C"/>
</dbReference>
<sequence>MSPLCVRPLSLLNKELPVPDTLVGGIMALTAHLSCLLVLVVAGPAQGLKDALRSQDPGPQPMGLKEVFTLFQIQYNRSYSNPAEHARRLDIFAQNLAKAQRLQEEDLGTAEFGVTPFSDLTEEEFGQLHGHHWGAGKAPSMGIKVGSEESGETVPQSCDWRKKPGVISAIKHQKDCNCCWAMAAVDNVEAQWAIKYHQAVQLSVQQVLDCDRCGNGCNGGFVWDAFLTVLNTSGLASEQDYPYKGTVKTHRCLAKQHRKVAWIQDFLMLQFCEQSIARYLATEGPITVTINAGLLQQYKRGVIRATPATCDPHLVNHSVLLVGFGKSKSVEGRRPRPGHSIPYWILKNSWGPDWGEEGYFRLHRGSNTCGITKYPVTARVDKPVKKHQISCPP</sequence>
<proteinExistence type="inferred from homology"/>
<evidence type="ECO:0000256" key="2">
    <source>
        <dbReference type="ARBA" id="ARBA00008455"/>
    </source>
</evidence>
<evidence type="ECO:0000256" key="10">
    <source>
        <dbReference type="ARBA" id="ARBA00023180"/>
    </source>
</evidence>
<evidence type="ECO:0000256" key="12">
    <source>
        <dbReference type="ARBA" id="ARBA00072062"/>
    </source>
</evidence>
<accession>A0A8D0TKN5</accession>
<dbReference type="Pfam" id="PF08246">
    <property type="entry name" value="Inhibitor_I29"/>
    <property type="match status" value="1"/>
</dbReference>
<dbReference type="Ensembl" id="ENSSSCT00055026353.1">
    <property type="protein sequence ID" value="ENSSSCP00055020944.1"/>
    <property type="gene ID" value="ENSSSCG00055013376.1"/>
</dbReference>
<evidence type="ECO:0000256" key="8">
    <source>
        <dbReference type="ARBA" id="ARBA00023145"/>
    </source>
</evidence>
<evidence type="ECO:0000256" key="3">
    <source>
        <dbReference type="ARBA" id="ARBA00022670"/>
    </source>
</evidence>
<dbReference type="SMART" id="SM00848">
    <property type="entry name" value="Inhibitor_I29"/>
    <property type="match status" value="1"/>
</dbReference>
<evidence type="ECO:0000259" key="14">
    <source>
        <dbReference type="SMART" id="SM00645"/>
    </source>
</evidence>
<comment type="similarity">
    <text evidence="2">Belongs to the peptidase C1 family.</text>
</comment>
<keyword evidence="13" id="KW-1133">Transmembrane helix</keyword>
<dbReference type="AlphaFoldDB" id="A0A8D0TKN5"/>
<dbReference type="Proteomes" id="UP000694724">
    <property type="component" value="Unplaced"/>
</dbReference>
<comment type="function">
    <text evidence="11">May have a specific function in the mechanism or regulation of T-cell cytolytic activity.</text>
</comment>
<keyword evidence="8" id="KW-0865">Zymogen</keyword>
<gene>
    <name evidence="16" type="primary">CTSW</name>
</gene>
<evidence type="ECO:0000313" key="17">
    <source>
        <dbReference type="Proteomes" id="UP000694727"/>
    </source>
</evidence>
<evidence type="ECO:0000256" key="7">
    <source>
        <dbReference type="ARBA" id="ARBA00022824"/>
    </source>
</evidence>
<evidence type="ECO:0000256" key="4">
    <source>
        <dbReference type="ARBA" id="ARBA00022729"/>
    </source>
</evidence>
<protein>
    <recommendedName>
        <fullName evidence="12">Cathepsin W</fullName>
    </recommendedName>
</protein>
<keyword evidence="6" id="KW-0788">Thiol protease</keyword>
<feature type="domain" description="Peptidase C1A papain C-terminal" evidence="14">
    <location>
        <begin position="154"/>
        <end position="379"/>
    </location>
</feature>
<dbReference type="GO" id="GO:0006508">
    <property type="term" value="P:proteolysis"/>
    <property type="evidence" value="ECO:0007669"/>
    <property type="project" value="UniProtKB-KW"/>
</dbReference>
<keyword evidence="3" id="KW-0645">Protease</keyword>
<dbReference type="GO" id="GO:0008234">
    <property type="term" value="F:cysteine-type peptidase activity"/>
    <property type="evidence" value="ECO:0007669"/>
    <property type="project" value="UniProtKB-KW"/>
</dbReference>
<keyword evidence="13" id="KW-0472">Membrane</keyword>